<comment type="caution">
    <text evidence="2">The sequence shown here is derived from an EMBL/GenBank/DDBJ whole genome shotgun (WGS) entry which is preliminary data.</text>
</comment>
<reference evidence="2 3" key="1">
    <citation type="submission" date="2023-10" db="EMBL/GenBank/DDBJ databases">
        <title>Virgibacillus halophilus 5B73C genome.</title>
        <authorList>
            <person name="Miliotis G."/>
            <person name="Sengupta P."/>
            <person name="Hameed A."/>
            <person name="Chuvochina M."/>
            <person name="Mcdonagh F."/>
            <person name="Simpson A.C."/>
            <person name="Singh N.K."/>
            <person name="Rekha P.D."/>
            <person name="Raman K."/>
            <person name="Hugenholtz P."/>
            <person name="Venkateswaran K."/>
        </authorList>
    </citation>
    <scope>NUCLEOTIDE SEQUENCE [LARGE SCALE GENOMIC DNA]</scope>
    <source>
        <strain evidence="2 3">5B73C</strain>
    </source>
</reference>
<dbReference type="Pfam" id="PF10141">
    <property type="entry name" value="ssDNA-exonuc_C"/>
    <property type="match status" value="1"/>
</dbReference>
<organism evidence="2 3">
    <name type="scientific">Tigheibacillus halophilus</name>
    <dbReference type="NCBI Taxonomy" id="361280"/>
    <lineage>
        <taxon>Bacteria</taxon>
        <taxon>Bacillati</taxon>
        <taxon>Bacillota</taxon>
        <taxon>Bacilli</taxon>
        <taxon>Bacillales</taxon>
        <taxon>Bacillaceae</taxon>
        <taxon>Tigheibacillus</taxon>
    </lineage>
</organism>
<dbReference type="InterPro" id="IPR018779">
    <property type="entry name" value="RecJ_C"/>
</dbReference>
<dbReference type="EMBL" id="JAWDIP010000004">
    <property type="protein sequence ID" value="MDY0396842.1"/>
    <property type="molecule type" value="Genomic_DNA"/>
</dbReference>
<feature type="domain" description="Single-stranded-DNA-specific exonuclease RecJ C-terminal" evidence="1">
    <location>
        <begin position="1"/>
        <end position="36"/>
    </location>
</feature>
<keyword evidence="3" id="KW-1185">Reference proteome</keyword>
<name>A0ABU5CBX4_9BACI</name>
<proteinExistence type="predicted"/>
<sequence length="61" mass="7117">MNKQNIQFMLRVFLELDFVKLENGIITLLEKPHKKGFNFFFALPTTKESNGCGEDTLLFHL</sequence>
<evidence type="ECO:0000313" key="2">
    <source>
        <dbReference type="EMBL" id="MDY0396842.1"/>
    </source>
</evidence>
<keyword evidence="2" id="KW-0378">Hydrolase</keyword>
<evidence type="ECO:0000313" key="3">
    <source>
        <dbReference type="Proteomes" id="UP001281447"/>
    </source>
</evidence>
<dbReference type="GO" id="GO:0004527">
    <property type="term" value="F:exonuclease activity"/>
    <property type="evidence" value="ECO:0007669"/>
    <property type="project" value="UniProtKB-KW"/>
</dbReference>
<gene>
    <name evidence="2" type="ORF">RWE15_24270</name>
</gene>
<dbReference type="Proteomes" id="UP001281447">
    <property type="component" value="Unassembled WGS sequence"/>
</dbReference>
<keyword evidence="2" id="KW-0269">Exonuclease</keyword>
<evidence type="ECO:0000259" key="1">
    <source>
        <dbReference type="Pfam" id="PF10141"/>
    </source>
</evidence>
<protein>
    <submittedName>
        <fullName evidence="2">Single-stranded-DNA-specific exonuclease C-terminal domain-containing protein</fullName>
    </submittedName>
</protein>
<keyword evidence="2" id="KW-0540">Nuclease</keyword>
<accession>A0ABU5CBX4</accession>